<dbReference type="InterPro" id="IPR050546">
    <property type="entry name" value="Glycosyl_Hydrlase_16"/>
</dbReference>
<dbReference type="GO" id="GO:0004553">
    <property type="term" value="F:hydrolase activity, hydrolyzing O-glycosyl compounds"/>
    <property type="evidence" value="ECO:0007669"/>
    <property type="project" value="InterPro"/>
</dbReference>
<evidence type="ECO:0000313" key="4">
    <source>
        <dbReference type="EMBL" id="GET45223.1"/>
    </source>
</evidence>
<feature type="signal peptide" evidence="2">
    <location>
        <begin position="1"/>
        <end position="23"/>
    </location>
</feature>
<feature type="domain" description="GH16" evidence="3">
    <location>
        <begin position="18"/>
        <end position="261"/>
    </location>
</feature>
<evidence type="ECO:0000313" key="5">
    <source>
        <dbReference type="Proteomes" id="UP000398217"/>
    </source>
</evidence>
<proteinExistence type="inferred from homology"/>
<dbReference type="PANTHER" id="PTHR10963">
    <property type="entry name" value="GLYCOSYL HYDROLASE-RELATED"/>
    <property type="match status" value="1"/>
</dbReference>
<protein>
    <submittedName>
        <fullName evidence="4">Beta-glucanase</fullName>
    </submittedName>
</protein>
<sequence length="261" mass="30375">MRKALLLPLVLILSVSCSVSKQAFVHPNNWKLVWEDDFDRKDIFATGVWSKIPRGTSDWNNTMSLHESLFEIKDGNLILLGKPNDIDVSDSSEYVTGGVYTKHGKYFEYGRLEIRCKLEALQGAWPAIWMLPKEGKWPHGGEIDIMERLNFDAFAYQTVHTQYTQTHKDNPPHYGTAPIYPDTYNVYAVEIYPDQLRFYINEHFTFAYPRIEGNEEQFPFGKPFYLLIDMQLGGSWVGAVPHFTQPVRMYVDWVRYYRAAK</sequence>
<comment type="caution">
    <text evidence="4">The sequence shown here is derived from an EMBL/GenBank/DDBJ whole genome shotgun (WGS) entry which is preliminary data.</text>
</comment>
<accession>A0A5M4B6I2</accession>
<keyword evidence="2" id="KW-0732">Signal</keyword>
<dbReference type="InterPro" id="IPR000757">
    <property type="entry name" value="Beta-glucanase-like"/>
</dbReference>
<dbReference type="Proteomes" id="UP000398217">
    <property type="component" value="Unassembled WGS sequence"/>
</dbReference>
<name>A0A5M4B6I2_9FLAO</name>
<comment type="similarity">
    <text evidence="1">Belongs to the glycosyl hydrolase 16 family.</text>
</comment>
<evidence type="ECO:0000256" key="2">
    <source>
        <dbReference type="SAM" id="SignalP"/>
    </source>
</evidence>
<dbReference type="CDD" id="cd08023">
    <property type="entry name" value="GH16_laminarinase_like"/>
    <property type="match status" value="1"/>
</dbReference>
<feature type="chain" id="PRO_5024466992" evidence="2">
    <location>
        <begin position="24"/>
        <end position="261"/>
    </location>
</feature>
<evidence type="ECO:0000256" key="1">
    <source>
        <dbReference type="ARBA" id="ARBA00006865"/>
    </source>
</evidence>
<dbReference type="EMBL" id="BLBC01000005">
    <property type="protein sequence ID" value="GET45223.1"/>
    <property type="molecule type" value="Genomic_DNA"/>
</dbReference>
<dbReference type="GO" id="GO:0005975">
    <property type="term" value="P:carbohydrate metabolic process"/>
    <property type="evidence" value="ECO:0007669"/>
    <property type="project" value="InterPro"/>
</dbReference>
<dbReference type="PROSITE" id="PS51257">
    <property type="entry name" value="PROKAR_LIPOPROTEIN"/>
    <property type="match status" value="1"/>
</dbReference>
<dbReference type="RefSeq" id="WP_155283914.1">
    <property type="nucleotide sequence ID" value="NZ_BLBC01000005.1"/>
</dbReference>
<dbReference type="SUPFAM" id="SSF49899">
    <property type="entry name" value="Concanavalin A-like lectins/glucanases"/>
    <property type="match status" value="1"/>
</dbReference>
<dbReference type="OrthoDB" id="9809583at2"/>
<evidence type="ECO:0000259" key="3">
    <source>
        <dbReference type="PROSITE" id="PS51762"/>
    </source>
</evidence>
<gene>
    <name evidence="4" type="ORF">RCZ01_05250</name>
</gene>
<dbReference type="PANTHER" id="PTHR10963:SF55">
    <property type="entry name" value="GLYCOSIDE HYDROLASE FAMILY 16 PROTEIN"/>
    <property type="match status" value="1"/>
</dbReference>
<reference evidence="5" key="1">
    <citation type="journal article" date="2020" name="Int. J. Syst. Evol. Microbiol.">
        <title>Capnocytophaga felis sp. nov. isolated from the feline oral cavity.</title>
        <authorList>
            <person name="Suzuki M."/>
            <person name="Umeda K."/>
            <person name="Kimura M."/>
            <person name="Imaoka K."/>
            <person name="Morikawa S."/>
            <person name="Maeda K."/>
        </authorList>
    </citation>
    <scope>NUCLEOTIDE SEQUENCE [LARGE SCALE GENOMIC DNA]</scope>
    <source>
        <strain evidence="5">KC07070</strain>
    </source>
</reference>
<organism evidence="4 5">
    <name type="scientific">Capnocytophaga felis</name>
    <dbReference type="NCBI Taxonomy" id="2267611"/>
    <lineage>
        <taxon>Bacteria</taxon>
        <taxon>Pseudomonadati</taxon>
        <taxon>Bacteroidota</taxon>
        <taxon>Flavobacteriia</taxon>
        <taxon>Flavobacteriales</taxon>
        <taxon>Flavobacteriaceae</taxon>
        <taxon>Capnocytophaga</taxon>
    </lineage>
</organism>
<dbReference type="Gene3D" id="2.60.120.200">
    <property type="match status" value="1"/>
</dbReference>
<dbReference type="Pfam" id="PF00722">
    <property type="entry name" value="Glyco_hydro_16"/>
    <property type="match status" value="1"/>
</dbReference>
<dbReference type="InterPro" id="IPR013320">
    <property type="entry name" value="ConA-like_dom_sf"/>
</dbReference>
<dbReference type="PROSITE" id="PS51762">
    <property type="entry name" value="GH16_2"/>
    <property type="match status" value="1"/>
</dbReference>
<keyword evidence="5" id="KW-1185">Reference proteome</keyword>
<dbReference type="AlphaFoldDB" id="A0A5M4B6I2"/>